<keyword evidence="7" id="KW-0479">Metal-binding</keyword>
<dbReference type="NCBIfam" id="NF003917">
    <property type="entry name" value="PRK05443.1-1"/>
    <property type="match status" value="1"/>
</dbReference>
<dbReference type="KEGG" id="nia:A8C56_23030"/>
<evidence type="ECO:0000259" key="9">
    <source>
        <dbReference type="PROSITE" id="PS50035"/>
    </source>
</evidence>
<dbReference type="SUPFAM" id="SSF140356">
    <property type="entry name" value="PPK N-terminal domain-like"/>
    <property type="match status" value="1"/>
</dbReference>
<dbReference type="Pfam" id="PF13089">
    <property type="entry name" value="PP_kinase_N"/>
    <property type="match status" value="1"/>
</dbReference>
<comment type="PTM">
    <text evidence="7 8">An intermediate of this reaction is the autophosphorylated ppk in which a phosphate is covalently linked to a histidine residue through a N-P bond.</text>
</comment>
<dbReference type="GO" id="GO:0005524">
    <property type="term" value="F:ATP binding"/>
    <property type="evidence" value="ECO:0007669"/>
    <property type="project" value="UniProtKB-KW"/>
</dbReference>
<feature type="binding site" evidence="7">
    <location>
        <position position="552"/>
    </location>
    <ligand>
        <name>ATP</name>
        <dbReference type="ChEBI" id="CHEBI:30616"/>
    </ligand>
</feature>
<feature type="domain" description="PLD phosphodiesterase" evidence="9">
    <location>
        <begin position="575"/>
        <end position="605"/>
    </location>
</feature>
<dbReference type="AlphaFoldDB" id="A0A1A9I715"/>
<dbReference type="PANTHER" id="PTHR30218">
    <property type="entry name" value="POLYPHOSPHATE KINASE"/>
    <property type="match status" value="1"/>
</dbReference>
<dbReference type="GO" id="GO:0008976">
    <property type="term" value="F:polyphosphate kinase activity"/>
    <property type="evidence" value="ECO:0007669"/>
    <property type="project" value="UniProtKB-UniRule"/>
</dbReference>
<dbReference type="Pfam" id="PF13090">
    <property type="entry name" value="PP_kinase_C"/>
    <property type="match status" value="1"/>
</dbReference>
<dbReference type="InterPro" id="IPR036830">
    <property type="entry name" value="PP_kinase_middle_dom_sf"/>
</dbReference>
<dbReference type="Gene3D" id="3.30.1840.10">
    <property type="entry name" value="Polyphosphate kinase middle domain"/>
    <property type="match status" value="1"/>
</dbReference>
<dbReference type="InterPro" id="IPR001736">
    <property type="entry name" value="PLipase_D/transphosphatidylase"/>
</dbReference>
<dbReference type="PIRSF" id="PIRSF015589">
    <property type="entry name" value="PP_kinase"/>
    <property type="match status" value="1"/>
</dbReference>
<keyword evidence="4 7" id="KW-0418">Kinase</keyword>
<evidence type="ECO:0000256" key="6">
    <source>
        <dbReference type="ARBA" id="ARBA00022842"/>
    </source>
</evidence>
<keyword evidence="5 7" id="KW-0067">ATP-binding</keyword>
<dbReference type="PROSITE" id="PS50035">
    <property type="entry name" value="PLD"/>
    <property type="match status" value="1"/>
</dbReference>
<evidence type="ECO:0000256" key="4">
    <source>
        <dbReference type="ARBA" id="ARBA00022777"/>
    </source>
</evidence>
<name>A0A1A9I715_9BACT</name>
<feature type="binding site" evidence="7">
    <location>
        <position position="358"/>
    </location>
    <ligand>
        <name>Mg(2+)</name>
        <dbReference type="ChEBI" id="CHEBI:18420"/>
    </ligand>
</feature>
<reference evidence="10 11" key="1">
    <citation type="submission" date="2016-05" db="EMBL/GenBank/DDBJ databases">
        <title>Niabella ginsenosidivorans BS26 whole genome sequencing.</title>
        <authorList>
            <person name="Im W.T."/>
            <person name="Siddiqi M.Z."/>
        </authorList>
    </citation>
    <scope>NUCLEOTIDE SEQUENCE [LARGE SCALE GENOMIC DNA]</scope>
    <source>
        <strain evidence="10 11">BS26</strain>
    </source>
</reference>
<dbReference type="GO" id="GO:0009358">
    <property type="term" value="C:polyphosphate kinase complex"/>
    <property type="evidence" value="ECO:0007669"/>
    <property type="project" value="InterPro"/>
</dbReference>
<dbReference type="Proteomes" id="UP000077667">
    <property type="component" value="Chromosome"/>
</dbReference>
<dbReference type="GO" id="GO:0046872">
    <property type="term" value="F:metal ion binding"/>
    <property type="evidence" value="ECO:0007669"/>
    <property type="project" value="UniProtKB-KW"/>
</dbReference>
<dbReference type="InterPro" id="IPR025198">
    <property type="entry name" value="PPK_N_dom"/>
</dbReference>
<keyword evidence="3 7" id="KW-0547">Nucleotide-binding</keyword>
<dbReference type="EMBL" id="CP015772">
    <property type="protein sequence ID" value="ANH83468.1"/>
    <property type="molecule type" value="Genomic_DNA"/>
</dbReference>
<comment type="catalytic activity">
    <reaction evidence="7 8">
        <text>[phosphate](n) + ATP = [phosphate](n+1) + ADP</text>
        <dbReference type="Rhea" id="RHEA:19573"/>
        <dbReference type="Rhea" id="RHEA-COMP:9859"/>
        <dbReference type="Rhea" id="RHEA-COMP:14280"/>
        <dbReference type="ChEBI" id="CHEBI:16838"/>
        <dbReference type="ChEBI" id="CHEBI:30616"/>
        <dbReference type="ChEBI" id="CHEBI:456216"/>
        <dbReference type="EC" id="2.7.4.1"/>
    </reaction>
</comment>
<evidence type="ECO:0000256" key="7">
    <source>
        <dbReference type="HAMAP-Rule" id="MF_00347"/>
    </source>
</evidence>
<feature type="binding site" evidence="7">
    <location>
        <position position="451"/>
    </location>
    <ligand>
        <name>ATP</name>
        <dbReference type="ChEBI" id="CHEBI:30616"/>
    </ligand>
</feature>
<dbReference type="STRING" id="1176587.A8C56_23030"/>
<dbReference type="OrthoDB" id="9761456at2"/>
<dbReference type="InterPro" id="IPR003414">
    <property type="entry name" value="PP_kinase"/>
</dbReference>
<sequence length="676" mass="76769">MSEAPKFFSRDLSWLSFNGTVLAEAAKPEVPLLERILFLAIFSSNLDEFYRVRVPVAIALSTIKEDLSTDETLVKEIQQTVNRQQEFFGKVLVSEIIPALKEQHICLVYNEPLPEALYRQTTAYFYSTLAAYLQVTYLGTEALFLENNHLYFAVTLQEGTAAKLAIVAIPSHLVPRFFTAAANNRQYVVFIDDIIRKHLPVIFKGYQVQGAYSIKVTRDADLNLQDEYVEDLAGKIETQISKRDAGLATRLLYAPDLPADALRRLIIACRMEGSVITAGGRYHNLKDFFSFPVNRPDLKYLPQLPVNLYMGAEGIFEFMEQQDRLVHTPYMSYDAVLRFFNEAAIDQDTEEIYTTLYRVASDSKIAHALMTAAKNGKKVTAFIELKARFDEANNIKWAKVMKGAGVNIIYSIPGLKVHAKVTLVKRRQNGRLRYYGLLATGNFNENTARVYADHILLTTSHSLLRELELLFIFLAKRRKPRVEETGLFQQLLVAQFNLLDRFMQMIENEIANKRKGLPAGIRIKLNNIQEETLINKLYDASNAGVPVELIVRSICRVVPGVKGMSENITVKRIVDRYLEHGRVFIFHNNGDPLVFMGSADWMNRNIYSRIEVCLPINDAQLKSELISIVNLQWEDNAAAVEINSRLETIAPSVQKPVIRSQQEIYSYIKCVLNDGG</sequence>
<dbReference type="RefSeq" id="WP_067761047.1">
    <property type="nucleotide sequence ID" value="NZ_CP015772.1"/>
</dbReference>
<keyword evidence="2 7" id="KW-0808">Transferase</keyword>
<dbReference type="NCBIfam" id="TIGR03705">
    <property type="entry name" value="poly_P_kin"/>
    <property type="match status" value="1"/>
</dbReference>
<gene>
    <name evidence="7" type="primary">ppk</name>
    <name evidence="10" type="ORF">A8C56_23030</name>
</gene>
<feature type="active site" description="Phosphohistidine intermediate" evidence="7">
    <location>
        <position position="418"/>
    </location>
</feature>
<dbReference type="SUPFAM" id="SSF56024">
    <property type="entry name" value="Phospholipase D/nuclease"/>
    <property type="match status" value="2"/>
</dbReference>
<feature type="binding site" evidence="7">
    <location>
        <position position="388"/>
    </location>
    <ligand>
        <name>Mg(2+)</name>
        <dbReference type="ChEBI" id="CHEBI:18420"/>
    </ligand>
</feature>
<dbReference type="Pfam" id="PF02503">
    <property type="entry name" value="PP_kinase"/>
    <property type="match status" value="1"/>
</dbReference>
<evidence type="ECO:0000313" key="10">
    <source>
        <dbReference type="EMBL" id="ANH83468.1"/>
    </source>
</evidence>
<dbReference type="PANTHER" id="PTHR30218:SF0">
    <property type="entry name" value="POLYPHOSPHATE KINASE"/>
    <property type="match status" value="1"/>
</dbReference>
<dbReference type="InterPro" id="IPR025200">
    <property type="entry name" value="PPK_C_dom2"/>
</dbReference>
<evidence type="ECO:0000256" key="8">
    <source>
        <dbReference type="RuleBase" id="RU003800"/>
    </source>
</evidence>
<comment type="function">
    <text evidence="7 8">Catalyzes the reversible transfer of the terminal phosphate of ATP to form a long-chain polyphosphate (polyP).</text>
</comment>
<dbReference type="InterPro" id="IPR036832">
    <property type="entry name" value="PPK_N_dom_sf"/>
</dbReference>
<protein>
    <recommendedName>
        <fullName evidence="7 8">Polyphosphate kinase</fullName>
        <ecNumber evidence="7 8">2.7.4.1</ecNumber>
    </recommendedName>
    <alternativeName>
        <fullName evidence="7">ATP-polyphosphate phosphotransferase</fullName>
    </alternativeName>
    <alternativeName>
        <fullName evidence="7">Polyphosphoric acid kinase</fullName>
    </alternativeName>
</protein>
<evidence type="ECO:0000256" key="1">
    <source>
        <dbReference type="ARBA" id="ARBA00022553"/>
    </source>
</evidence>
<organism evidence="10 11">
    <name type="scientific">Niabella ginsenosidivorans</name>
    <dbReference type="NCBI Taxonomy" id="1176587"/>
    <lineage>
        <taxon>Bacteria</taxon>
        <taxon>Pseudomonadati</taxon>
        <taxon>Bacteroidota</taxon>
        <taxon>Chitinophagia</taxon>
        <taxon>Chitinophagales</taxon>
        <taxon>Chitinophagaceae</taxon>
        <taxon>Niabella</taxon>
    </lineage>
</organism>
<comment type="cofactor">
    <cofactor evidence="7">
        <name>Mg(2+)</name>
        <dbReference type="ChEBI" id="CHEBI:18420"/>
    </cofactor>
</comment>
<dbReference type="Gene3D" id="1.20.58.310">
    <property type="entry name" value="Polyphosphate kinase N-terminal domain"/>
    <property type="match status" value="1"/>
</dbReference>
<proteinExistence type="inferred from homology"/>
<comment type="similarity">
    <text evidence="7 8">Belongs to the polyphosphate kinase 1 (PPK1) family.</text>
</comment>
<feature type="binding site" evidence="7">
    <location>
        <position position="45"/>
    </location>
    <ligand>
        <name>ATP</name>
        <dbReference type="ChEBI" id="CHEBI:30616"/>
    </ligand>
</feature>
<dbReference type="GO" id="GO:0006799">
    <property type="term" value="P:polyphosphate biosynthetic process"/>
    <property type="evidence" value="ECO:0007669"/>
    <property type="project" value="UniProtKB-UniRule"/>
</dbReference>
<keyword evidence="1 7" id="KW-0597">Phosphoprotein</keyword>
<dbReference type="Pfam" id="PF17941">
    <property type="entry name" value="PP_kinase_C_1"/>
    <property type="match status" value="1"/>
</dbReference>
<accession>A0A1A9I715</accession>
<evidence type="ECO:0000256" key="5">
    <source>
        <dbReference type="ARBA" id="ARBA00022840"/>
    </source>
</evidence>
<evidence type="ECO:0000313" key="11">
    <source>
        <dbReference type="Proteomes" id="UP000077667"/>
    </source>
</evidence>
<feature type="binding site" evidence="7">
    <location>
        <position position="580"/>
    </location>
    <ligand>
        <name>ATP</name>
        <dbReference type="ChEBI" id="CHEBI:30616"/>
    </ligand>
</feature>
<dbReference type="InterPro" id="IPR041108">
    <property type="entry name" value="PP_kinase_C_1"/>
</dbReference>
<dbReference type="SUPFAM" id="SSF143724">
    <property type="entry name" value="PHP14-like"/>
    <property type="match status" value="1"/>
</dbReference>
<dbReference type="InterPro" id="IPR024953">
    <property type="entry name" value="PP_kinase_middle"/>
</dbReference>
<evidence type="ECO:0000256" key="2">
    <source>
        <dbReference type="ARBA" id="ARBA00022679"/>
    </source>
</evidence>
<keyword evidence="6 7" id="KW-0460">Magnesium</keyword>
<dbReference type="Gene3D" id="3.30.870.10">
    <property type="entry name" value="Endonuclease Chain A"/>
    <property type="match status" value="2"/>
</dbReference>
<dbReference type="CDD" id="cd09167">
    <property type="entry name" value="PLDc_EcPPK1_C2_like"/>
    <property type="match status" value="1"/>
</dbReference>
<dbReference type="HAMAP" id="MF_00347">
    <property type="entry name" value="Polyphosphate_kinase"/>
    <property type="match status" value="1"/>
</dbReference>
<evidence type="ECO:0000256" key="3">
    <source>
        <dbReference type="ARBA" id="ARBA00022741"/>
    </source>
</evidence>
<keyword evidence="11" id="KW-1185">Reference proteome</keyword>
<dbReference type="EC" id="2.7.4.1" evidence="7 8"/>